<evidence type="ECO:0008006" key="4">
    <source>
        <dbReference type="Google" id="ProtNLM"/>
    </source>
</evidence>
<dbReference type="Proteomes" id="UP000237082">
    <property type="component" value="Unassembled WGS sequence"/>
</dbReference>
<sequence>MDWEKGMRLVLAGGAAVGMLCAGLAWAGGQAASAPAAAERKGVMLECLPSGNAASDWRGWIATRLALRGLEEGARPAWRLCFAESLDQQWVAQPPGWRHDGYWRDPPYRLESWPALSMTVRDADGAVFWSGRERLGEGATPREQRERAARRLLERMPLPQ</sequence>
<name>A0A2S5DFP8_9NEIS</name>
<protein>
    <recommendedName>
        <fullName evidence="4">DUF4136 domain-containing protein</fullName>
    </recommendedName>
</protein>
<feature type="signal peptide" evidence="1">
    <location>
        <begin position="1"/>
        <end position="27"/>
    </location>
</feature>
<keyword evidence="1" id="KW-0732">Signal</keyword>
<keyword evidence="3" id="KW-1185">Reference proteome</keyword>
<dbReference type="AlphaFoldDB" id="A0A2S5DFP8"/>
<accession>A0A2S5DFP8</accession>
<reference evidence="3" key="1">
    <citation type="submission" date="2018-02" db="EMBL/GenBank/DDBJ databases">
        <authorList>
            <person name="O'Hara-Hanley K."/>
            <person name="Soby S."/>
        </authorList>
    </citation>
    <scope>NUCLEOTIDE SEQUENCE [LARGE SCALE GENOMIC DNA]</scope>
    <source>
        <strain evidence="3">MWU14-2602</strain>
    </source>
</reference>
<evidence type="ECO:0000313" key="3">
    <source>
        <dbReference type="Proteomes" id="UP000237082"/>
    </source>
</evidence>
<evidence type="ECO:0000313" key="2">
    <source>
        <dbReference type="EMBL" id="POZ61925.1"/>
    </source>
</evidence>
<proteinExistence type="predicted"/>
<evidence type="ECO:0000256" key="1">
    <source>
        <dbReference type="SAM" id="SignalP"/>
    </source>
</evidence>
<comment type="caution">
    <text evidence="2">The sequence shown here is derived from an EMBL/GenBank/DDBJ whole genome shotgun (WGS) entry which is preliminary data.</text>
</comment>
<dbReference type="EMBL" id="PQWB01000042">
    <property type="protein sequence ID" value="POZ61925.1"/>
    <property type="molecule type" value="Genomic_DNA"/>
</dbReference>
<organism evidence="2 3">
    <name type="scientific">Chromobacterium alticapitis</name>
    <dbReference type="NCBI Taxonomy" id="2073169"/>
    <lineage>
        <taxon>Bacteria</taxon>
        <taxon>Pseudomonadati</taxon>
        <taxon>Pseudomonadota</taxon>
        <taxon>Betaproteobacteria</taxon>
        <taxon>Neisseriales</taxon>
        <taxon>Chromobacteriaceae</taxon>
        <taxon>Chromobacterium</taxon>
    </lineage>
</organism>
<gene>
    <name evidence="2" type="ORF">C2I19_11075</name>
</gene>
<feature type="chain" id="PRO_5015416360" description="DUF4136 domain-containing protein" evidence="1">
    <location>
        <begin position="28"/>
        <end position="160"/>
    </location>
</feature>